<dbReference type="PANTHER" id="PTHR44825:SF1">
    <property type="entry name" value="DNAJ HOMOLOG SUBFAMILY C MEMBER 4"/>
    <property type="match status" value="1"/>
</dbReference>
<feature type="compositionally biased region" description="Low complexity" evidence="1">
    <location>
        <begin position="93"/>
        <end position="103"/>
    </location>
</feature>
<dbReference type="PRINTS" id="PR00625">
    <property type="entry name" value="JDOMAIN"/>
</dbReference>
<dbReference type="Gene3D" id="2.30.30.40">
    <property type="entry name" value="SH3 Domains"/>
    <property type="match status" value="1"/>
</dbReference>
<dbReference type="InterPro" id="IPR036869">
    <property type="entry name" value="J_dom_sf"/>
</dbReference>
<dbReference type="Pfam" id="PF00226">
    <property type="entry name" value="DnaJ"/>
    <property type="match status" value="1"/>
</dbReference>
<sequence length="402" mass="43274">MSRTVADPKGFYRILGVAPDADLASLKTAYRTRAKELHPDHNPSDHATEAFARLNEAYQVLSDPRRRAAYDRLAARVHAAYTSGAKAQGESGPQRQGQGQAKQAPPPPPPPPPPRPHGTRTHTAAAGAEPLCACGRCGKVTAQPRHLIFRRVVGRLRRAVVTPVEGVFCRRCAQVTAVAASYATLLQGWWAVPRGPVETMRALWINLRGGEMPADANRTLLVSQARAFLARHEPELARGCAEQAYDFVRDGADRREVEHLLGRIPRGTRRLRDRWKSPGWAAPVQLLPLGALIVAASVAGPGLGALFAPSPLPATLPPVREAVTRPGVLRPEVGRLNVIAAEHLAVRTGPSVAYRASATLDKGATVLVNELSPDGKWARVLTAEGVTGFVEADGLRRRTDAD</sequence>
<dbReference type="RefSeq" id="WP_245913565.1">
    <property type="nucleotide sequence ID" value="NZ_OCNJ01000010.1"/>
</dbReference>
<evidence type="ECO:0000256" key="1">
    <source>
        <dbReference type="SAM" id="MobiDB-lite"/>
    </source>
</evidence>
<keyword evidence="4" id="KW-1185">Reference proteome</keyword>
<dbReference type="SMART" id="SM00271">
    <property type="entry name" value="DnaJ"/>
    <property type="match status" value="1"/>
</dbReference>
<proteinExistence type="predicted"/>
<name>A0A286GXR0_9PROT</name>
<evidence type="ECO:0000313" key="3">
    <source>
        <dbReference type="EMBL" id="SOD99966.1"/>
    </source>
</evidence>
<organism evidence="3 4">
    <name type="scientific">Caenispirillum bisanense</name>
    <dbReference type="NCBI Taxonomy" id="414052"/>
    <lineage>
        <taxon>Bacteria</taxon>
        <taxon>Pseudomonadati</taxon>
        <taxon>Pseudomonadota</taxon>
        <taxon>Alphaproteobacteria</taxon>
        <taxon>Rhodospirillales</taxon>
        <taxon>Novispirillaceae</taxon>
        <taxon>Caenispirillum</taxon>
    </lineage>
</organism>
<dbReference type="InterPro" id="IPR001623">
    <property type="entry name" value="DnaJ_domain"/>
</dbReference>
<evidence type="ECO:0000313" key="4">
    <source>
        <dbReference type="Proteomes" id="UP000219621"/>
    </source>
</evidence>
<dbReference type="EMBL" id="OCNJ01000010">
    <property type="protein sequence ID" value="SOD99966.1"/>
    <property type="molecule type" value="Genomic_DNA"/>
</dbReference>
<accession>A0A286GXR0</accession>
<feature type="compositionally biased region" description="Pro residues" evidence="1">
    <location>
        <begin position="104"/>
        <end position="116"/>
    </location>
</feature>
<feature type="region of interest" description="Disordered" evidence="1">
    <location>
        <begin position="83"/>
        <end position="124"/>
    </location>
</feature>
<feature type="domain" description="J" evidence="2">
    <location>
        <begin position="10"/>
        <end position="74"/>
    </location>
</feature>
<gene>
    <name evidence="3" type="ORF">SAMN05421508_110152</name>
</gene>
<protein>
    <submittedName>
        <fullName evidence="3">DnaJ domain-containing protein</fullName>
    </submittedName>
</protein>
<reference evidence="3 4" key="1">
    <citation type="submission" date="2017-09" db="EMBL/GenBank/DDBJ databases">
        <authorList>
            <person name="Ehlers B."/>
            <person name="Leendertz F.H."/>
        </authorList>
    </citation>
    <scope>NUCLEOTIDE SEQUENCE [LARGE SCALE GENOMIC DNA]</scope>
    <source>
        <strain evidence="3 4">USBA 140</strain>
    </source>
</reference>
<evidence type="ECO:0000259" key="2">
    <source>
        <dbReference type="PROSITE" id="PS50076"/>
    </source>
</evidence>
<dbReference type="AlphaFoldDB" id="A0A286GXR0"/>
<dbReference type="InterPro" id="IPR052763">
    <property type="entry name" value="DnaJ_C4"/>
</dbReference>
<dbReference type="InterPro" id="IPR018253">
    <property type="entry name" value="DnaJ_domain_CS"/>
</dbReference>
<dbReference type="PANTHER" id="PTHR44825">
    <property type="match status" value="1"/>
</dbReference>
<dbReference type="Gene3D" id="1.10.287.110">
    <property type="entry name" value="DnaJ domain"/>
    <property type="match status" value="1"/>
</dbReference>
<dbReference type="PROSITE" id="PS00636">
    <property type="entry name" value="DNAJ_1"/>
    <property type="match status" value="1"/>
</dbReference>
<dbReference type="Proteomes" id="UP000219621">
    <property type="component" value="Unassembled WGS sequence"/>
</dbReference>
<dbReference type="SUPFAM" id="SSF46565">
    <property type="entry name" value="Chaperone J-domain"/>
    <property type="match status" value="1"/>
</dbReference>
<dbReference type="CDD" id="cd06257">
    <property type="entry name" value="DnaJ"/>
    <property type="match status" value="1"/>
</dbReference>
<dbReference type="PROSITE" id="PS50076">
    <property type="entry name" value="DNAJ_2"/>
    <property type="match status" value="1"/>
</dbReference>